<name>A0A3M0KT70_HIRRU</name>
<evidence type="ECO:0000256" key="3">
    <source>
        <dbReference type="ARBA" id="ARBA00011738"/>
    </source>
</evidence>
<evidence type="ECO:0000313" key="20">
    <source>
        <dbReference type="EMBL" id="RMC13940.1"/>
    </source>
</evidence>
<keyword evidence="21" id="KW-1185">Reference proteome</keyword>
<gene>
    <name evidence="20" type="ORF">DUI87_09023</name>
</gene>
<keyword evidence="12 19" id="KW-0472">Membrane</keyword>
<comment type="catalytic activity">
    <reaction evidence="16">
        <text>2 Na(+)(out) + phosphate(out) = 2 Na(+)(in) + phosphate(in)</text>
        <dbReference type="Rhea" id="RHEA:71259"/>
        <dbReference type="ChEBI" id="CHEBI:29101"/>
        <dbReference type="ChEBI" id="CHEBI:43474"/>
    </reaction>
</comment>
<evidence type="ECO:0000256" key="6">
    <source>
        <dbReference type="ARBA" id="ARBA00022592"/>
    </source>
</evidence>
<evidence type="ECO:0000256" key="12">
    <source>
        <dbReference type="ARBA" id="ARBA00023136"/>
    </source>
</evidence>
<keyword evidence="15" id="KW-0739">Sodium transport</keyword>
<comment type="caution">
    <text evidence="20">The sequence shown here is derived from an EMBL/GenBank/DDBJ whole genome shotgun (WGS) entry which is preliminary data.</text>
</comment>
<organism evidence="20 21">
    <name type="scientific">Hirundo rustica rustica</name>
    <dbReference type="NCBI Taxonomy" id="333673"/>
    <lineage>
        <taxon>Eukaryota</taxon>
        <taxon>Metazoa</taxon>
        <taxon>Chordata</taxon>
        <taxon>Craniata</taxon>
        <taxon>Vertebrata</taxon>
        <taxon>Euteleostomi</taxon>
        <taxon>Archelosauria</taxon>
        <taxon>Archosauria</taxon>
        <taxon>Dinosauria</taxon>
        <taxon>Saurischia</taxon>
        <taxon>Theropoda</taxon>
        <taxon>Coelurosauria</taxon>
        <taxon>Aves</taxon>
        <taxon>Neognathae</taxon>
        <taxon>Neoaves</taxon>
        <taxon>Telluraves</taxon>
        <taxon>Australaves</taxon>
        <taxon>Passeriformes</taxon>
        <taxon>Sylvioidea</taxon>
        <taxon>Hirundinidae</taxon>
        <taxon>Hirundo</taxon>
    </lineage>
</organism>
<proteinExistence type="inferred from homology"/>
<evidence type="ECO:0000256" key="11">
    <source>
        <dbReference type="ARBA" id="ARBA00023065"/>
    </source>
</evidence>
<evidence type="ECO:0000256" key="9">
    <source>
        <dbReference type="ARBA" id="ARBA00022989"/>
    </source>
</evidence>
<dbReference type="GO" id="GO:0016324">
    <property type="term" value="C:apical plasma membrane"/>
    <property type="evidence" value="ECO:0007669"/>
    <property type="project" value="UniProtKB-SubCell"/>
</dbReference>
<dbReference type="Pfam" id="PF01384">
    <property type="entry name" value="PHO4"/>
    <property type="match status" value="2"/>
</dbReference>
<accession>A0A3M0KT70</accession>
<keyword evidence="11" id="KW-0406">Ion transport</keyword>
<evidence type="ECO:0000256" key="4">
    <source>
        <dbReference type="ARBA" id="ARBA00022448"/>
    </source>
</evidence>
<dbReference type="OrthoDB" id="260807at2759"/>
<keyword evidence="7 19" id="KW-0812">Transmembrane</keyword>
<evidence type="ECO:0000256" key="7">
    <source>
        <dbReference type="ARBA" id="ARBA00022692"/>
    </source>
</evidence>
<keyword evidence="6" id="KW-0592">Phosphate transport</keyword>
<dbReference type="GO" id="GO:0015293">
    <property type="term" value="F:symporter activity"/>
    <property type="evidence" value="ECO:0007669"/>
    <property type="project" value="UniProtKB-KW"/>
</dbReference>
<evidence type="ECO:0000256" key="17">
    <source>
        <dbReference type="ARBA" id="ARBA00039342"/>
    </source>
</evidence>
<sequence length="211" mass="22786">MSNAIGPLVALWLIYEQGAVMQEASTPVWLLFYGGVGICVGLWVWGRRVIQTMGKDLTPITPSSGFTIELASAFTVVVASNVGLPVSTTHCKENLCRIHHCTLKSQEPLAGAGGFLGITALWHGRQAGKKPGSLACDIDLLSSKRVNEIHSSCKMPKVGSVVAVGWIRSKKAVDWRLFRNIFLAWFVTVPVAGLFSAGVMALLMYGILPYI</sequence>
<evidence type="ECO:0000256" key="18">
    <source>
        <dbReference type="ARBA" id="ARBA00041753"/>
    </source>
</evidence>
<dbReference type="PANTHER" id="PTHR11101">
    <property type="entry name" value="PHOSPHATE TRANSPORTER"/>
    <property type="match status" value="1"/>
</dbReference>
<evidence type="ECO:0000313" key="21">
    <source>
        <dbReference type="Proteomes" id="UP000269221"/>
    </source>
</evidence>
<dbReference type="GO" id="GO:0006814">
    <property type="term" value="P:sodium ion transport"/>
    <property type="evidence" value="ECO:0007669"/>
    <property type="project" value="UniProtKB-KW"/>
</dbReference>
<evidence type="ECO:0000256" key="14">
    <source>
        <dbReference type="ARBA" id="ARBA00023180"/>
    </source>
</evidence>
<dbReference type="EMBL" id="QRBI01000105">
    <property type="protein sequence ID" value="RMC13940.1"/>
    <property type="molecule type" value="Genomic_DNA"/>
</dbReference>
<evidence type="ECO:0000256" key="16">
    <source>
        <dbReference type="ARBA" id="ARBA00035083"/>
    </source>
</evidence>
<evidence type="ECO:0000256" key="10">
    <source>
        <dbReference type="ARBA" id="ARBA00023053"/>
    </source>
</evidence>
<dbReference type="GO" id="GO:0035435">
    <property type="term" value="P:phosphate ion transmembrane transport"/>
    <property type="evidence" value="ECO:0007669"/>
    <property type="project" value="TreeGrafter"/>
</dbReference>
<feature type="transmembrane region" description="Helical" evidence="19">
    <location>
        <begin position="28"/>
        <end position="45"/>
    </location>
</feature>
<dbReference type="Proteomes" id="UP000269221">
    <property type="component" value="Unassembled WGS sequence"/>
</dbReference>
<evidence type="ECO:0000256" key="1">
    <source>
        <dbReference type="ARBA" id="ARBA00004424"/>
    </source>
</evidence>
<keyword evidence="10" id="KW-0915">Sodium</keyword>
<keyword evidence="4" id="KW-0813">Transport</keyword>
<comment type="similarity">
    <text evidence="2">Belongs to the inorganic phosphate transporter (PiT) (TC 2.A.20) family.</text>
</comment>
<feature type="transmembrane region" description="Helical" evidence="19">
    <location>
        <begin position="181"/>
        <end position="208"/>
    </location>
</feature>
<dbReference type="InterPro" id="IPR001204">
    <property type="entry name" value="Phos_transporter"/>
</dbReference>
<evidence type="ECO:0000256" key="8">
    <source>
        <dbReference type="ARBA" id="ARBA00022847"/>
    </source>
</evidence>
<keyword evidence="8" id="KW-0769">Symport</keyword>
<dbReference type="GO" id="GO:0005315">
    <property type="term" value="F:phosphate transmembrane transporter activity"/>
    <property type="evidence" value="ECO:0007669"/>
    <property type="project" value="InterPro"/>
</dbReference>
<keyword evidence="5" id="KW-1003">Cell membrane</keyword>
<dbReference type="AlphaFoldDB" id="A0A3M0KT70"/>
<keyword evidence="9 19" id="KW-1133">Transmembrane helix</keyword>
<evidence type="ECO:0000256" key="15">
    <source>
        <dbReference type="ARBA" id="ARBA00023201"/>
    </source>
</evidence>
<evidence type="ECO:0000256" key="13">
    <source>
        <dbReference type="ARBA" id="ARBA00023170"/>
    </source>
</evidence>
<evidence type="ECO:0000256" key="2">
    <source>
        <dbReference type="ARBA" id="ARBA00009916"/>
    </source>
</evidence>
<protein>
    <recommendedName>
        <fullName evidence="17">Sodium-dependent phosphate transporter 2</fullName>
    </recommendedName>
    <alternativeName>
        <fullName evidence="18">Solute carrier family 20 member 2</fullName>
    </alternativeName>
</protein>
<dbReference type="STRING" id="333673.A0A3M0KT70"/>
<dbReference type="PANTHER" id="PTHR11101:SF83">
    <property type="entry name" value="SODIUM-DEPENDENT PHOSPHATE TRANSPORTER 2"/>
    <property type="match status" value="1"/>
</dbReference>
<keyword evidence="14" id="KW-0325">Glycoprotein</keyword>
<comment type="subcellular location">
    <subcellularLocation>
        <location evidence="1">Apical cell membrane</location>
        <topology evidence="1">Multi-pass membrane protein</topology>
    </subcellularLocation>
</comment>
<keyword evidence="13" id="KW-0675">Receptor</keyword>
<reference evidence="20 21" key="1">
    <citation type="submission" date="2018-07" db="EMBL/GenBank/DDBJ databases">
        <title>A high quality draft genome assembly of the barn swallow (H. rustica rustica).</title>
        <authorList>
            <person name="Formenti G."/>
            <person name="Chiara M."/>
            <person name="Poveda L."/>
            <person name="Francoijs K.-J."/>
            <person name="Bonisoli-Alquati A."/>
            <person name="Canova L."/>
            <person name="Gianfranceschi L."/>
            <person name="Horner D.S."/>
            <person name="Saino N."/>
        </authorList>
    </citation>
    <scope>NUCLEOTIDE SEQUENCE [LARGE SCALE GENOMIC DNA]</scope>
    <source>
        <strain evidence="20">Chelidonia</strain>
        <tissue evidence="20">Blood</tissue>
    </source>
</reference>
<evidence type="ECO:0000256" key="5">
    <source>
        <dbReference type="ARBA" id="ARBA00022475"/>
    </source>
</evidence>
<comment type="subunit">
    <text evidence="3">Homodimer.</text>
</comment>
<evidence type="ECO:0000256" key="19">
    <source>
        <dbReference type="SAM" id="Phobius"/>
    </source>
</evidence>